<feature type="domain" description="Cupin type-1" evidence="8">
    <location>
        <begin position="46"/>
        <end position="221"/>
    </location>
</feature>
<dbReference type="InterPro" id="IPR050253">
    <property type="entry name" value="Seed_Storage-Functional"/>
</dbReference>
<dbReference type="Pfam" id="PF00190">
    <property type="entry name" value="Cupin_1"/>
    <property type="match status" value="2"/>
</dbReference>
<sequence length="420" mass="47190">MTYGGFSLLSSAVCVLLLCQGSLGQLPFGQGRQPRQQAERRKWRLERLEAVEPSRRDQNEEQFHLAGSWSNSFNSPDTTIEPMGLVLPYYSNAPRLVYVIQGRGIGGLVYPGCPFQPSQSREQGREQESRDRHQKIQRFPSWSYNDGDSPIVAVTVADTRNFANQLDQRLRRFEQAGSQQRRESYEGESAVGEASSAGNVFRGLDEEVIAEAFGINRETASKLQGLDDRRGNIVRVEGGLRLVSPERGYEQQEEEEEEKEERRDTNGLEEALCNIKHRENIRKPASADVYSEQAGRITSLNSQKLSILRFLRLSLEDLREPGQEEFRQRGAAGQIVVIPQNFVVTAQAGNEGFEWVSFKTEDNALVSPLVGKASVFRGIPANVIASSCRVSNEETKRIKYGRGEEFLVFRPRAQTGRSTA</sequence>
<dbReference type="PANTHER" id="PTHR31189:SF54">
    <property type="entry name" value="11S GLOBULIN SEED STORAGE PROTEIN 2-LIKE"/>
    <property type="match status" value="1"/>
</dbReference>
<evidence type="ECO:0000256" key="5">
    <source>
        <dbReference type="ARBA" id="ARBA00023157"/>
    </source>
</evidence>
<keyword evidence="7" id="KW-0732">Signal</keyword>
<dbReference type="SMART" id="SM00835">
    <property type="entry name" value="Cupin_1"/>
    <property type="match status" value="2"/>
</dbReference>
<keyword evidence="4" id="KW-0708">Seed storage protein</keyword>
<dbReference type="InterPro" id="IPR006044">
    <property type="entry name" value="11S_seedstore_pln"/>
</dbReference>
<dbReference type="InterPro" id="IPR011051">
    <property type="entry name" value="RmlC_Cupin_sf"/>
</dbReference>
<organism evidence="9 10">
    <name type="scientific">Spirodela intermedia</name>
    <name type="common">Intermediate duckweed</name>
    <dbReference type="NCBI Taxonomy" id="51605"/>
    <lineage>
        <taxon>Eukaryota</taxon>
        <taxon>Viridiplantae</taxon>
        <taxon>Streptophyta</taxon>
        <taxon>Embryophyta</taxon>
        <taxon>Tracheophyta</taxon>
        <taxon>Spermatophyta</taxon>
        <taxon>Magnoliopsida</taxon>
        <taxon>Liliopsida</taxon>
        <taxon>Araceae</taxon>
        <taxon>Lemnoideae</taxon>
        <taxon>Spirodela</taxon>
    </lineage>
</organism>
<comment type="similarity">
    <text evidence="1">Belongs to the 11S seed storage protein (globulins) family.</text>
</comment>
<feature type="domain" description="Cupin type-1" evidence="8">
    <location>
        <begin position="279"/>
        <end position="396"/>
    </location>
</feature>
<dbReference type="GO" id="GO:0045735">
    <property type="term" value="F:nutrient reservoir activity"/>
    <property type="evidence" value="ECO:0007669"/>
    <property type="project" value="UniProtKB-KW"/>
</dbReference>
<feature type="signal peptide" evidence="7">
    <location>
        <begin position="1"/>
        <end position="24"/>
    </location>
</feature>
<gene>
    <name evidence="9" type="ORF">SI8410_07009542</name>
</gene>
<feature type="compositionally biased region" description="Basic and acidic residues" evidence="6">
    <location>
        <begin position="122"/>
        <end position="131"/>
    </location>
</feature>
<dbReference type="InterPro" id="IPR006045">
    <property type="entry name" value="Cupin_1"/>
</dbReference>
<evidence type="ECO:0000259" key="8">
    <source>
        <dbReference type="SMART" id="SM00835"/>
    </source>
</evidence>
<evidence type="ECO:0000256" key="1">
    <source>
        <dbReference type="ARBA" id="ARBA00007178"/>
    </source>
</evidence>
<evidence type="ECO:0000256" key="2">
    <source>
        <dbReference type="ARBA" id="ARBA00011818"/>
    </source>
</evidence>
<dbReference type="SUPFAM" id="SSF51182">
    <property type="entry name" value="RmlC-like cupins"/>
    <property type="match status" value="1"/>
</dbReference>
<evidence type="ECO:0000313" key="9">
    <source>
        <dbReference type="EMBL" id="CAA7398872.1"/>
    </source>
</evidence>
<evidence type="ECO:0000256" key="7">
    <source>
        <dbReference type="SAM" id="SignalP"/>
    </source>
</evidence>
<proteinExistence type="inferred from homology"/>
<comment type="subunit">
    <text evidence="2">Hexamer; each subunit is composed of an acidic and a basic chain derived from a single precursor and linked by a disulfide bond.</text>
</comment>
<dbReference type="CDD" id="cd02242">
    <property type="entry name" value="cupin_11S_legumin_N"/>
    <property type="match status" value="1"/>
</dbReference>
<keyword evidence="3" id="KW-0758">Storage protein</keyword>
<dbReference type="Gene3D" id="2.60.120.10">
    <property type="entry name" value="Jelly Rolls"/>
    <property type="match status" value="3"/>
</dbReference>
<feature type="region of interest" description="Disordered" evidence="6">
    <location>
        <begin position="244"/>
        <end position="265"/>
    </location>
</feature>
<dbReference type="OrthoDB" id="2016041at2759"/>
<dbReference type="PRINTS" id="PR00439">
    <property type="entry name" value="11SGLOBULIN"/>
</dbReference>
<keyword evidence="10" id="KW-1185">Reference proteome</keyword>
<keyword evidence="5" id="KW-1015">Disulfide bond</keyword>
<reference evidence="9" key="1">
    <citation type="submission" date="2020-02" db="EMBL/GenBank/DDBJ databases">
        <authorList>
            <person name="Scholz U."/>
            <person name="Mascher M."/>
            <person name="Fiebig A."/>
        </authorList>
    </citation>
    <scope>NUCLEOTIDE SEQUENCE</scope>
</reference>
<feature type="chain" id="PRO_5029627992" description="Cupin type-1 domain-containing protein" evidence="7">
    <location>
        <begin position="25"/>
        <end position="420"/>
    </location>
</feature>
<feature type="region of interest" description="Disordered" evidence="6">
    <location>
        <begin position="175"/>
        <end position="195"/>
    </location>
</feature>
<feature type="compositionally biased region" description="Basic and acidic residues" evidence="6">
    <location>
        <begin position="175"/>
        <end position="185"/>
    </location>
</feature>
<accession>A0A7I8KN18</accession>
<name>A0A7I8KN18_SPIIN</name>
<dbReference type="PANTHER" id="PTHR31189">
    <property type="entry name" value="OS03G0336100 PROTEIN-RELATED"/>
    <property type="match status" value="1"/>
</dbReference>
<evidence type="ECO:0000256" key="3">
    <source>
        <dbReference type="ARBA" id="ARBA00022761"/>
    </source>
</evidence>
<dbReference type="Proteomes" id="UP000663760">
    <property type="component" value="Chromosome 7"/>
</dbReference>
<feature type="region of interest" description="Disordered" evidence="6">
    <location>
        <begin position="116"/>
        <end position="137"/>
    </location>
</feature>
<dbReference type="InterPro" id="IPR014710">
    <property type="entry name" value="RmlC-like_jellyroll"/>
</dbReference>
<protein>
    <recommendedName>
        <fullName evidence="8">Cupin type-1 domain-containing protein</fullName>
    </recommendedName>
</protein>
<evidence type="ECO:0000256" key="6">
    <source>
        <dbReference type="SAM" id="MobiDB-lite"/>
    </source>
</evidence>
<evidence type="ECO:0000313" key="10">
    <source>
        <dbReference type="Proteomes" id="UP000663760"/>
    </source>
</evidence>
<evidence type="ECO:0000256" key="4">
    <source>
        <dbReference type="ARBA" id="ARBA00023129"/>
    </source>
</evidence>
<dbReference type="EMBL" id="LR746270">
    <property type="protein sequence ID" value="CAA7398872.1"/>
    <property type="molecule type" value="Genomic_DNA"/>
</dbReference>
<dbReference type="AlphaFoldDB" id="A0A7I8KN18"/>